<reference evidence="2 3" key="1">
    <citation type="submission" date="2019-04" db="EMBL/GenBank/DDBJ databases">
        <title>Flavobacterium sp. GS03.</title>
        <authorList>
            <person name="Kim H."/>
        </authorList>
    </citation>
    <scope>NUCLEOTIDE SEQUENCE [LARGE SCALE GENOMIC DNA]</scope>
    <source>
        <strain evidence="2 3">GS03</strain>
    </source>
</reference>
<dbReference type="Proteomes" id="UP000296862">
    <property type="component" value="Chromosome"/>
</dbReference>
<dbReference type="AlphaFoldDB" id="A0A4P7PRY1"/>
<feature type="transmembrane region" description="Helical" evidence="1">
    <location>
        <begin position="65"/>
        <end position="82"/>
    </location>
</feature>
<keyword evidence="1" id="KW-0812">Transmembrane</keyword>
<keyword evidence="1" id="KW-0472">Membrane</keyword>
<proteinExistence type="predicted"/>
<keyword evidence="1" id="KW-1133">Transmembrane helix</keyword>
<dbReference type="KEGG" id="fsn:GS03_01155"/>
<evidence type="ECO:0000313" key="3">
    <source>
        <dbReference type="Proteomes" id="UP000296862"/>
    </source>
</evidence>
<evidence type="ECO:0000313" key="2">
    <source>
        <dbReference type="EMBL" id="QBZ97657.1"/>
    </source>
</evidence>
<feature type="transmembrane region" description="Helical" evidence="1">
    <location>
        <begin position="88"/>
        <end position="110"/>
    </location>
</feature>
<protein>
    <submittedName>
        <fullName evidence="2">Uncharacterized protein</fullName>
    </submittedName>
</protein>
<sequence>MKNLDTLINANKLILYPTSILYISVVGISLAMVLQILLGISQLIIAVIISYNCYKLLNVKLKSRLKLYWALVIIDLVSLPFSGNIFDFPGMICYFILPMLIAIYFHFLIIEINTEIIKP</sequence>
<evidence type="ECO:0000256" key="1">
    <source>
        <dbReference type="SAM" id="Phobius"/>
    </source>
</evidence>
<name>A0A4P7PRY1_9FLAO</name>
<dbReference type="RefSeq" id="WP_136151606.1">
    <property type="nucleotide sequence ID" value="NZ_CP038810.1"/>
</dbReference>
<dbReference type="EMBL" id="CP038810">
    <property type="protein sequence ID" value="QBZ97657.1"/>
    <property type="molecule type" value="Genomic_DNA"/>
</dbReference>
<accession>A0A4P7PRY1</accession>
<feature type="transmembrane region" description="Helical" evidence="1">
    <location>
        <begin position="20"/>
        <end position="53"/>
    </location>
</feature>
<keyword evidence="3" id="KW-1185">Reference proteome</keyword>
<organism evidence="2 3">
    <name type="scientific">Flavobacterium sangjuense</name>
    <dbReference type="NCBI Taxonomy" id="2518177"/>
    <lineage>
        <taxon>Bacteria</taxon>
        <taxon>Pseudomonadati</taxon>
        <taxon>Bacteroidota</taxon>
        <taxon>Flavobacteriia</taxon>
        <taxon>Flavobacteriales</taxon>
        <taxon>Flavobacteriaceae</taxon>
        <taxon>Flavobacterium</taxon>
    </lineage>
</organism>
<gene>
    <name evidence="2" type="ORF">GS03_01155</name>
</gene>